<reference evidence="3" key="1">
    <citation type="submission" date="2020-10" db="EMBL/GenBank/DDBJ databases">
        <title>Chromosome-scale genome assembly of the Allis shad, Alosa alosa.</title>
        <authorList>
            <person name="Margot Z."/>
            <person name="Christophe K."/>
            <person name="Cabau C."/>
            <person name="Louis A."/>
            <person name="Berthelot C."/>
            <person name="Parey E."/>
            <person name="Roest Crollius H."/>
            <person name="Montfort J."/>
            <person name="Robinson-Rechavi M."/>
            <person name="Bucao C."/>
            <person name="Bouchez O."/>
            <person name="Gislard M."/>
            <person name="Lluch J."/>
            <person name="Milhes M."/>
            <person name="Lampietro C."/>
            <person name="Lopez Roques C."/>
            <person name="Donnadieu C."/>
            <person name="Braasch I."/>
            <person name="Desvignes T."/>
            <person name="Postlethwait J."/>
            <person name="Bobe J."/>
            <person name="Guiguen Y."/>
        </authorList>
    </citation>
    <scope>NUCLEOTIDE SEQUENCE</scope>
    <source>
        <strain evidence="3">M-15738</strain>
        <tissue evidence="3">Blood</tissue>
    </source>
</reference>
<accession>A0AAV6FZT7</accession>
<organism evidence="3 4">
    <name type="scientific">Alosa alosa</name>
    <name type="common">allis shad</name>
    <dbReference type="NCBI Taxonomy" id="278164"/>
    <lineage>
        <taxon>Eukaryota</taxon>
        <taxon>Metazoa</taxon>
        <taxon>Chordata</taxon>
        <taxon>Craniata</taxon>
        <taxon>Vertebrata</taxon>
        <taxon>Euteleostomi</taxon>
        <taxon>Actinopterygii</taxon>
        <taxon>Neopterygii</taxon>
        <taxon>Teleostei</taxon>
        <taxon>Clupei</taxon>
        <taxon>Clupeiformes</taxon>
        <taxon>Clupeoidei</taxon>
        <taxon>Clupeidae</taxon>
        <taxon>Alosa</taxon>
    </lineage>
</organism>
<evidence type="ECO:0000256" key="2">
    <source>
        <dbReference type="SAM" id="MobiDB-lite"/>
    </source>
</evidence>
<protein>
    <submittedName>
        <fullName evidence="3">Uncharacterized protein</fullName>
    </submittedName>
</protein>
<name>A0AAV6FZT7_9TELE</name>
<comment type="caution">
    <text evidence="3">The sequence shown here is derived from an EMBL/GenBank/DDBJ whole genome shotgun (WGS) entry which is preliminary data.</text>
</comment>
<keyword evidence="4" id="KW-1185">Reference proteome</keyword>
<feature type="compositionally biased region" description="Basic and acidic residues" evidence="2">
    <location>
        <begin position="201"/>
        <end position="249"/>
    </location>
</feature>
<evidence type="ECO:0000313" key="4">
    <source>
        <dbReference type="Proteomes" id="UP000823561"/>
    </source>
</evidence>
<sequence>METQASEIKMEVRTSGERQQEDRASLLETTTSFRVSELRELEEYFFALEADRRNLQDLLQEQKEDHEMALKAQKREMIQERMEWERQMREREEALQSAFMSVAIRREKMMKDLMAKMSTTSLKYMDKTSGTGHIITSHVVPQGALNLGGTARKQPRKWWFLSCCSSCAASENANTSSATADKKMADLQLIAKLEERVRKAETKKQQKALKKAEEQAKKAEKKVMKAEKKRAKKEEKKTRNKDEEVKENSPKQLLSSAAKE</sequence>
<feature type="compositionally biased region" description="Polar residues" evidence="2">
    <location>
        <begin position="250"/>
        <end position="260"/>
    </location>
</feature>
<feature type="region of interest" description="Disordered" evidence="2">
    <location>
        <begin position="1"/>
        <end position="22"/>
    </location>
</feature>
<keyword evidence="1" id="KW-0175">Coiled coil</keyword>
<dbReference type="AlphaFoldDB" id="A0AAV6FZT7"/>
<evidence type="ECO:0000313" key="3">
    <source>
        <dbReference type="EMBL" id="KAG5266617.1"/>
    </source>
</evidence>
<proteinExistence type="predicted"/>
<feature type="region of interest" description="Disordered" evidence="2">
    <location>
        <begin position="201"/>
        <end position="260"/>
    </location>
</feature>
<evidence type="ECO:0000256" key="1">
    <source>
        <dbReference type="SAM" id="Coils"/>
    </source>
</evidence>
<dbReference type="EMBL" id="JADWDJ010000018">
    <property type="protein sequence ID" value="KAG5266617.1"/>
    <property type="molecule type" value="Genomic_DNA"/>
</dbReference>
<dbReference type="Proteomes" id="UP000823561">
    <property type="component" value="Chromosome 18"/>
</dbReference>
<feature type="compositionally biased region" description="Basic and acidic residues" evidence="2">
    <location>
        <begin position="8"/>
        <end position="22"/>
    </location>
</feature>
<gene>
    <name evidence="3" type="ORF">AALO_G00234240</name>
</gene>
<feature type="coiled-coil region" evidence="1">
    <location>
        <begin position="45"/>
        <end position="94"/>
    </location>
</feature>